<sequence length="63" mass="7113">MYYGTKQNDGSTPYYLPRHILSCNSNTYENGFKKAQWQKVRAEILECNGGISAFTARKANGYG</sequence>
<gene>
    <name evidence="1" type="ORF">RBU60_10400</name>
</gene>
<organism evidence="1 2">
    <name type="scientific">Mesonia profundi</name>
    <dbReference type="NCBI Taxonomy" id="3070998"/>
    <lineage>
        <taxon>Bacteria</taxon>
        <taxon>Pseudomonadati</taxon>
        <taxon>Bacteroidota</taxon>
        <taxon>Flavobacteriia</taxon>
        <taxon>Flavobacteriales</taxon>
        <taxon>Flavobacteriaceae</taxon>
        <taxon>Mesonia</taxon>
    </lineage>
</organism>
<proteinExistence type="predicted"/>
<dbReference type="EMBL" id="JAVHUL010000028">
    <property type="protein sequence ID" value="MDQ7917987.1"/>
    <property type="molecule type" value="Genomic_DNA"/>
</dbReference>
<accession>A0ABU1A2R0</accession>
<comment type="caution">
    <text evidence="1">The sequence shown here is derived from an EMBL/GenBank/DDBJ whole genome shotgun (WGS) entry which is preliminary data.</text>
</comment>
<dbReference type="RefSeq" id="WP_308864889.1">
    <property type="nucleotide sequence ID" value="NZ_JAVHUL010000028.1"/>
</dbReference>
<dbReference type="Proteomes" id="UP001230915">
    <property type="component" value="Unassembled WGS sequence"/>
</dbReference>
<evidence type="ECO:0000313" key="1">
    <source>
        <dbReference type="EMBL" id="MDQ7917987.1"/>
    </source>
</evidence>
<keyword evidence="2" id="KW-1185">Reference proteome</keyword>
<name>A0ABU1A2R0_9FLAO</name>
<protein>
    <submittedName>
        <fullName evidence="1">Uncharacterized protein</fullName>
    </submittedName>
</protein>
<evidence type="ECO:0000313" key="2">
    <source>
        <dbReference type="Proteomes" id="UP001230915"/>
    </source>
</evidence>
<reference evidence="1 2" key="1">
    <citation type="submission" date="2023-08" db="EMBL/GenBank/DDBJ databases">
        <title>Mesonia sp. MT50, isolated from deep-sea sediment of the Mariana Trench.</title>
        <authorList>
            <person name="Fu H."/>
        </authorList>
    </citation>
    <scope>NUCLEOTIDE SEQUENCE [LARGE SCALE GENOMIC DNA]</scope>
    <source>
        <strain evidence="1 2">MT50</strain>
    </source>
</reference>